<dbReference type="GO" id="GO:0008017">
    <property type="term" value="F:microtubule binding"/>
    <property type="evidence" value="ECO:0007669"/>
    <property type="project" value="InterPro"/>
</dbReference>
<dbReference type="GO" id="GO:0005634">
    <property type="term" value="C:nucleus"/>
    <property type="evidence" value="ECO:0007669"/>
    <property type="project" value="TreeGrafter"/>
</dbReference>
<evidence type="ECO:0000313" key="5">
    <source>
        <dbReference type="Proteomes" id="UP001356427"/>
    </source>
</evidence>
<dbReference type="Pfam" id="PF10481">
    <property type="entry name" value="CENP-F_N"/>
    <property type="match status" value="1"/>
</dbReference>
<evidence type="ECO:0000313" key="4">
    <source>
        <dbReference type="EMBL" id="KAK6298136.1"/>
    </source>
</evidence>
<dbReference type="InterPro" id="IPR043513">
    <property type="entry name" value="Cenp-F"/>
</dbReference>
<feature type="coiled-coil region" evidence="1">
    <location>
        <begin position="104"/>
        <end position="131"/>
    </location>
</feature>
<dbReference type="Proteomes" id="UP001356427">
    <property type="component" value="Unassembled WGS sequence"/>
</dbReference>
<feature type="compositionally biased region" description="Polar residues" evidence="2">
    <location>
        <begin position="476"/>
        <end position="488"/>
    </location>
</feature>
<feature type="region of interest" description="Disordered" evidence="2">
    <location>
        <begin position="646"/>
        <end position="700"/>
    </location>
</feature>
<feature type="compositionally biased region" description="Basic and acidic residues" evidence="2">
    <location>
        <begin position="156"/>
        <end position="171"/>
    </location>
</feature>
<keyword evidence="1" id="KW-0175">Coiled coil</keyword>
<dbReference type="GO" id="GO:0010389">
    <property type="term" value="P:regulation of G2/M transition of mitotic cell cycle"/>
    <property type="evidence" value="ECO:0007669"/>
    <property type="project" value="TreeGrafter"/>
</dbReference>
<dbReference type="GO" id="GO:0000775">
    <property type="term" value="C:chromosome, centromeric region"/>
    <property type="evidence" value="ECO:0007669"/>
    <property type="project" value="InterPro"/>
</dbReference>
<feature type="compositionally biased region" description="Basic and acidic residues" evidence="2">
    <location>
        <begin position="412"/>
        <end position="434"/>
    </location>
</feature>
<dbReference type="EMBL" id="JAGTTL010000030">
    <property type="protein sequence ID" value="KAK6298136.1"/>
    <property type="molecule type" value="Genomic_DNA"/>
</dbReference>
<keyword evidence="5" id="KW-1185">Reference proteome</keyword>
<organism evidence="4 5">
    <name type="scientific">Coregonus suidteri</name>
    <dbReference type="NCBI Taxonomy" id="861788"/>
    <lineage>
        <taxon>Eukaryota</taxon>
        <taxon>Metazoa</taxon>
        <taxon>Chordata</taxon>
        <taxon>Craniata</taxon>
        <taxon>Vertebrata</taxon>
        <taxon>Euteleostomi</taxon>
        <taxon>Actinopterygii</taxon>
        <taxon>Neopterygii</taxon>
        <taxon>Teleostei</taxon>
        <taxon>Protacanthopterygii</taxon>
        <taxon>Salmoniformes</taxon>
        <taxon>Salmonidae</taxon>
        <taxon>Coregoninae</taxon>
        <taxon>Coregonus</taxon>
    </lineage>
</organism>
<comment type="caution">
    <text evidence="4">The sequence shown here is derived from an EMBL/GenBank/DDBJ whole genome shotgun (WGS) entry which is preliminary data.</text>
</comment>
<evidence type="ECO:0000256" key="1">
    <source>
        <dbReference type="SAM" id="Coils"/>
    </source>
</evidence>
<feature type="compositionally biased region" description="Low complexity" evidence="2">
    <location>
        <begin position="489"/>
        <end position="499"/>
    </location>
</feature>
<feature type="region of interest" description="Disordered" evidence="2">
    <location>
        <begin position="412"/>
        <end position="549"/>
    </location>
</feature>
<dbReference type="GO" id="GO:0000922">
    <property type="term" value="C:spindle pole"/>
    <property type="evidence" value="ECO:0007669"/>
    <property type="project" value="TreeGrafter"/>
</dbReference>
<feature type="region of interest" description="Disordered" evidence="2">
    <location>
        <begin position="149"/>
        <end position="171"/>
    </location>
</feature>
<dbReference type="PANTHER" id="PTHR18874:SF10">
    <property type="entry name" value="CENTROMERE PROTEIN F"/>
    <property type="match status" value="1"/>
</dbReference>
<evidence type="ECO:0000259" key="3">
    <source>
        <dbReference type="Pfam" id="PF10481"/>
    </source>
</evidence>
<feature type="compositionally biased region" description="Basic residues" evidence="2">
    <location>
        <begin position="525"/>
        <end position="536"/>
    </location>
</feature>
<dbReference type="GO" id="GO:0070840">
    <property type="term" value="F:dynein complex binding"/>
    <property type="evidence" value="ECO:0007669"/>
    <property type="project" value="TreeGrafter"/>
</dbReference>
<feature type="compositionally biased region" description="Polar residues" evidence="2">
    <location>
        <begin position="683"/>
        <end position="698"/>
    </location>
</feature>
<gene>
    <name evidence="4" type="ORF">J4Q44_G00311910</name>
</gene>
<dbReference type="GO" id="GO:0000278">
    <property type="term" value="P:mitotic cell cycle"/>
    <property type="evidence" value="ECO:0007669"/>
    <property type="project" value="TreeGrafter"/>
</dbReference>
<protein>
    <recommendedName>
        <fullName evidence="3">Centromere protein Cenp-F N-terminal domain-containing protein</fullName>
    </recommendedName>
</protein>
<dbReference type="InterPro" id="IPR018463">
    <property type="entry name" value="Centromere_CenpF_N"/>
</dbReference>
<sequence>MSWAEEDWTVGLPGRALQKVKELQVQQERLNRERQQKQLQLDSTQTSLNKQTVKYEEVCGELQCVQRELQGAREEVQAGVCAQERLSQDLQVKQAQVCSLEGQLGSARTLTHTLEKEVKRLEAELEKLQTTSSSGDSMLFSNPCWSMTSPRYHNGGRQEDRQGQREEGDNKALHVRQQLKFSDPGIFHVIRRGQEAGGCGMVEDLRRETDMSGCVAELQGRTCTLQGELKAECERFRQTQDALANARRDLTTREQSVQRAKDELSLAHTRISQESDRVWIHTHLHCMKHTRVSDCQTNCTQECDYQGRGTQSHLSHIQLYCVSPLQAQSLEQGVKQLQEELKCQRQNTESSWLQHQQRTRDLDKQHQRVCLQKQALERDVDALKEKVKWTKGELKERVGEREGLNVTLEQNRRRERGLEEEVKKLTDEQAEDQKTVQPSAAPMEERKQDNERKEEAESVVDGCIPGKETSTKDKNTLNTQSSLSPTDQSLHLSSSASSDTDYESETLSSHSKPRAQTTRAEAKARTRLKQISRKHASQAETTREMERRRELEERAEMGRLKEALAELEIKAELEELKNRGRLEVKNMVDKNTTLTYLTLHHDINSNSNNNTVVPDYKLLPSPDQHHLLSPELSRPIGEAETTVEAQGGVSASELGETTVEAEKGVSPSDQGETNKDLLRGVSPSDQAETTMELQSGGLSASELAQEVEHLRGESAREAG</sequence>
<reference evidence="4 5" key="1">
    <citation type="submission" date="2021-04" db="EMBL/GenBank/DDBJ databases">
        <authorList>
            <person name="De Guttry C."/>
            <person name="Zahm M."/>
            <person name="Klopp C."/>
            <person name="Cabau C."/>
            <person name="Louis A."/>
            <person name="Berthelot C."/>
            <person name="Parey E."/>
            <person name="Roest Crollius H."/>
            <person name="Montfort J."/>
            <person name="Robinson-Rechavi M."/>
            <person name="Bucao C."/>
            <person name="Bouchez O."/>
            <person name="Gislard M."/>
            <person name="Lluch J."/>
            <person name="Milhes M."/>
            <person name="Lampietro C."/>
            <person name="Lopez Roques C."/>
            <person name="Donnadieu C."/>
            <person name="Braasch I."/>
            <person name="Desvignes T."/>
            <person name="Postlethwait J."/>
            <person name="Bobe J."/>
            <person name="Wedekind C."/>
            <person name="Guiguen Y."/>
        </authorList>
    </citation>
    <scope>NUCLEOTIDE SEQUENCE [LARGE SCALE GENOMIC DNA]</scope>
    <source>
        <strain evidence="4">Cs_M1</strain>
        <tissue evidence="4">Blood</tissue>
    </source>
</reference>
<dbReference type="PANTHER" id="PTHR18874">
    <property type="entry name" value="CMF/LEK/CENP CELL DIVISION-RELATED"/>
    <property type="match status" value="1"/>
</dbReference>
<name>A0AAN8L3H1_9TELE</name>
<feature type="compositionally biased region" description="Basic and acidic residues" evidence="2">
    <location>
        <begin position="443"/>
        <end position="456"/>
    </location>
</feature>
<accession>A0AAN8L3H1</accession>
<feature type="coiled-coil region" evidence="1">
    <location>
        <begin position="20"/>
        <end position="75"/>
    </location>
</feature>
<dbReference type="AlphaFoldDB" id="A0AAN8L3H1"/>
<proteinExistence type="predicted"/>
<feature type="compositionally biased region" description="Polar residues" evidence="2">
    <location>
        <begin position="507"/>
        <end position="519"/>
    </location>
</feature>
<feature type="domain" description="Centromere protein Cenp-F N-terminal" evidence="3">
    <location>
        <begin position="1"/>
        <end position="179"/>
    </location>
</feature>
<feature type="coiled-coil region" evidence="1">
    <location>
        <begin position="550"/>
        <end position="577"/>
    </location>
</feature>
<evidence type="ECO:0000256" key="2">
    <source>
        <dbReference type="SAM" id="MobiDB-lite"/>
    </source>
</evidence>
<dbReference type="GO" id="GO:0051310">
    <property type="term" value="P:metaphase chromosome alignment"/>
    <property type="evidence" value="ECO:0007669"/>
    <property type="project" value="TreeGrafter"/>
</dbReference>